<dbReference type="RefSeq" id="YP_007005834.1">
    <property type="nucleotide sequence ID" value="NC_019514.1"/>
</dbReference>
<name>G0YQJ0_9CAUD</name>
<keyword evidence="4" id="KW-0231">Viral genome packaging</keyword>
<evidence type="ECO:0000256" key="1">
    <source>
        <dbReference type="ARBA" id="ARBA00022612"/>
    </source>
</evidence>
<dbReference type="InterPro" id="IPR035421">
    <property type="entry name" value="Terminase_6C"/>
</dbReference>
<dbReference type="GeneID" id="14013786"/>
<evidence type="ECO:0000313" key="6">
    <source>
        <dbReference type="EMBL" id="AEJ81617.1"/>
    </source>
</evidence>
<accession>G0YQJ0</accession>
<evidence type="ECO:0000256" key="4">
    <source>
        <dbReference type="ARBA" id="ARBA00023219"/>
    </source>
</evidence>
<keyword evidence="7" id="KW-1185">Reference proteome</keyword>
<dbReference type="Gene3D" id="3.30.420.240">
    <property type="match status" value="1"/>
</dbReference>
<dbReference type="GO" id="GO:0005524">
    <property type="term" value="F:ATP binding"/>
    <property type="evidence" value="ECO:0007669"/>
    <property type="project" value="UniProtKB-KW"/>
</dbReference>
<proteinExistence type="predicted"/>
<dbReference type="Pfam" id="PF17289">
    <property type="entry name" value="Terminase_6C"/>
    <property type="match status" value="1"/>
</dbReference>
<dbReference type="Proteomes" id="UP000008893">
    <property type="component" value="Segment"/>
</dbReference>
<evidence type="ECO:0000256" key="2">
    <source>
        <dbReference type="ARBA" id="ARBA00022741"/>
    </source>
</evidence>
<keyword evidence="3" id="KW-0067">ATP-binding</keyword>
<evidence type="ECO:0000259" key="5">
    <source>
        <dbReference type="Pfam" id="PF17289"/>
    </source>
</evidence>
<dbReference type="OrthoDB" id="1253at10239"/>
<dbReference type="InterPro" id="IPR027417">
    <property type="entry name" value="P-loop_NTPase"/>
</dbReference>
<organism evidence="6 7">
    <name type="scientific">Erwinia phage vB_EamP-S6</name>
    <dbReference type="NCBI Taxonomy" id="1051675"/>
    <lineage>
        <taxon>Viruses</taxon>
        <taxon>Duplodnaviria</taxon>
        <taxon>Heunggongvirae</taxon>
        <taxon>Uroviricota</taxon>
        <taxon>Caudoviricetes</taxon>
        <taxon>Schitoviridae</taxon>
        <taxon>Waedenswilvirus</taxon>
        <taxon>Waedenswilvirus S6</taxon>
    </lineage>
</organism>
<evidence type="ECO:0000256" key="3">
    <source>
        <dbReference type="ARBA" id="ARBA00022840"/>
    </source>
</evidence>
<reference evidence="6 7" key="1">
    <citation type="journal article" date="2011" name="Appl. Environ. Microbiol.">
        <title>Novel Virulent and Broad-Host-Range Erwinia amylovora Bacteriophages Reveal a High Degree of Mosaicism and a Relationship to Enterobacteriaceae Phages.</title>
        <authorList>
            <person name="Born Y."/>
            <person name="Fieseler L."/>
            <person name="Marazzi J."/>
            <person name="Lurz R."/>
            <person name="Duffy B."/>
            <person name="Loessner M.J."/>
        </authorList>
    </citation>
    <scope>NUCLEOTIDE SEQUENCE [LARGE SCALE GENOMIC DNA]</scope>
</reference>
<keyword evidence="1" id="KW-1188">Viral release from host cell</keyword>
<dbReference type="KEGG" id="vg:14013786"/>
<dbReference type="EMBL" id="HQ728266">
    <property type="protein sequence ID" value="AEJ81617.1"/>
    <property type="molecule type" value="Genomic_DNA"/>
</dbReference>
<protein>
    <submittedName>
        <fullName evidence="6">Gp098</fullName>
    </submittedName>
</protein>
<keyword evidence="2" id="KW-0547">Nucleotide-binding</keyword>
<evidence type="ECO:0000313" key="7">
    <source>
        <dbReference type="Proteomes" id="UP000008893"/>
    </source>
</evidence>
<dbReference type="Gene3D" id="3.40.50.300">
    <property type="entry name" value="P-loop containing nucleotide triphosphate hydrolases"/>
    <property type="match status" value="1"/>
</dbReference>
<sequence>MEAQKEKTVDDWLNQVDYAYLNAGDYKPSEFSLNFTNFVKLVNGTEGESNKTPVVHLRMLDEIAGQKKRIANLCSRGLGKTTLMFEYLAPYIAVFEGIEGFGEISGLIYVSDSMDNGVKSARQNLEFRYNNSDWLQHWLPQAKFTDNYIEFTNRNGHRLGIKMFGAKTGLRGTKIYGKRPVMAILDDLVSDDDAKSKAAMGAIKDTVYKGVNYALDPTRRKIIFNGTPFNKNDILYEAVESGGWHVNVWPICEKFPCSREEFRGAWEDRFTYEFILDEYETSLKNGKLAAFNQELMLRISSDEERIIQDDDIQWYERKNLLKNQGKFNFYITTDFATSDKETADFSVISVWAYNAHGDWFWVDGVCARQTMDKSIDELFRLVSEYQPQAVGIETSGQQGAFIQWLRNEQMNRNIWFNFAIEKGKTQAGIRPVSNKYSRFQLVVPLFKAGKVYFPKEMKTSNIIGEFMSELTMVTVNGFKSKHDDCLDTVSMLMYLNPWKPSEDSPMVRKDDHWDMDDGPDDVIGISSYLV</sequence>
<feature type="domain" description="Terminase large subunit gp17-like C-terminal" evidence="5">
    <location>
        <begin position="331"/>
        <end position="493"/>
    </location>
</feature>